<dbReference type="Proteomes" id="UP000284557">
    <property type="component" value="Unassembled WGS sequence"/>
</dbReference>
<evidence type="ECO:0000256" key="4">
    <source>
        <dbReference type="ARBA" id="ARBA00022723"/>
    </source>
</evidence>
<keyword evidence="3 11" id="KW-0004">4Fe-4S</keyword>
<dbReference type="InterPro" id="IPR003482">
    <property type="entry name" value="Whib"/>
</dbReference>
<dbReference type="Pfam" id="PF02467">
    <property type="entry name" value="Whib"/>
    <property type="match status" value="1"/>
</dbReference>
<feature type="binding site" evidence="11">
    <location>
        <position position="72"/>
    </location>
    <ligand>
        <name>[4Fe-4S] cluster</name>
        <dbReference type="ChEBI" id="CHEBI:49883"/>
    </ligand>
</feature>
<name>A0ABD7HI47_9MYCO</name>
<dbReference type="AlphaFoldDB" id="A0ABD7HI47"/>
<keyword evidence="5 11" id="KW-0408">Iron</keyword>
<evidence type="ECO:0000259" key="13">
    <source>
        <dbReference type="PROSITE" id="PS51674"/>
    </source>
</evidence>
<feature type="binding site" evidence="11">
    <location>
        <position position="66"/>
    </location>
    <ligand>
        <name>[4Fe-4S] cluster</name>
        <dbReference type="ChEBI" id="CHEBI:49883"/>
    </ligand>
</feature>
<comment type="similarity">
    <text evidence="2 11">Belongs to the WhiB family.</text>
</comment>
<dbReference type="GO" id="GO:0046872">
    <property type="term" value="F:metal ion binding"/>
    <property type="evidence" value="ECO:0007669"/>
    <property type="project" value="UniProtKB-KW"/>
</dbReference>
<keyword evidence="7 11" id="KW-0805">Transcription regulation</keyword>
<evidence type="ECO:0000256" key="8">
    <source>
        <dbReference type="ARBA" id="ARBA00023125"/>
    </source>
</evidence>
<dbReference type="GO" id="GO:0003677">
    <property type="term" value="F:DNA binding"/>
    <property type="evidence" value="ECO:0007669"/>
    <property type="project" value="UniProtKB-UniRule"/>
</dbReference>
<evidence type="ECO:0000256" key="1">
    <source>
        <dbReference type="ARBA" id="ARBA00004496"/>
    </source>
</evidence>
<keyword evidence="11" id="KW-0963">Cytoplasm</keyword>
<proteinExistence type="inferred from homology"/>
<organism evidence="14 15">
    <name type="scientific">Mycobacteroides abscessus</name>
    <dbReference type="NCBI Taxonomy" id="36809"/>
    <lineage>
        <taxon>Bacteria</taxon>
        <taxon>Bacillati</taxon>
        <taxon>Actinomycetota</taxon>
        <taxon>Actinomycetes</taxon>
        <taxon>Mycobacteriales</taxon>
        <taxon>Mycobacteriaceae</taxon>
        <taxon>Mycobacteroides</taxon>
    </lineage>
</organism>
<evidence type="ECO:0000256" key="11">
    <source>
        <dbReference type="HAMAP-Rule" id="MF_01479"/>
    </source>
</evidence>
<feature type="region of interest" description="Disordered" evidence="12">
    <location>
        <begin position="89"/>
        <end position="110"/>
    </location>
</feature>
<dbReference type="GO" id="GO:0006355">
    <property type="term" value="P:regulation of DNA-templated transcription"/>
    <property type="evidence" value="ECO:0007669"/>
    <property type="project" value="UniProtKB-UniRule"/>
</dbReference>
<keyword evidence="8 11" id="KW-0238">DNA-binding</keyword>
<feature type="binding site" evidence="11">
    <location>
        <position position="40"/>
    </location>
    <ligand>
        <name>[4Fe-4S] cluster</name>
        <dbReference type="ChEBI" id="CHEBI:49883"/>
    </ligand>
</feature>
<dbReference type="EMBL" id="QXBN01000023">
    <property type="protein sequence ID" value="RIT32722.1"/>
    <property type="molecule type" value="Genomic_DNA"/>
</dbReference>
<protein>
    <recommendedName>
        <fullName evidence="11">Transcriptional regulator WhiB</fullName>
    </recommendedName>
</protein>
<dbReference type="GO" id="GO:0005737">
    <property type="term" value="C:cytoplasm"/>
    <property type="evidence" value="ECO:0007669"/>
    <property type="project" value="UniProtKB-SubCell"/>
</dbReference>
<evidence type="ECO:0000256" key="6">
    <source>
        <dbReference type="ARBA" id="ARBA00023014"/>
    </source>
</evidence>
<evidence type="ECO:0000256" key="9">
    <source>
        <dbReference type="ARBA" id="ARBA00023157"/>
    </source>
</evidence>
<evidence type="ECO:0000256" key="10">
    <source>
        <dbReference type="ARBA" id="ARBA00023163"/>
    </source>
</evidence>
<comment type="caution">
    <text evidence="14">The sequence shown here is derived from an EMBL/GenBank/DDBJ whole genome shotgun (WGS) entry which is preliminary data.</text>
</comment>
<dbReference type="GO" id="GO:0051539">
    <property type="term" value="F:4 iron, 4 sulfur cluster binding"/>
    <property type="evidence" value="ECO:0007669"/>
    <property type="project" value="UniProtKB-UniRule"/>
</dbReference>
<evidence type="ECO:0000256" key="5">
    <source>
        <dbReference type="ARBA" id="ARBA00023004"/>
    </source>
</evidence>
<evidence type="ECO:0000313" key="15">
    <source>
        <dbReference type="Proteomes" id="UP000284557"/>
    </source>
</evidence>
<comment type="cofactor">
    <cofactor evidence="11">
        <name>[4Fe-4S] cluster</name>
        <dbReference type="ChEBI" id="CHEBI:49883"/>
    </cofactor>
    <text evidence="11">Binds 1 [4Fe-4S] cluster per subunit. Following nitrosylation of the [4Fe-4S] cluster binds 1 [4Fe-8(NO)] cluster per subunit.</text>
</comment>
<sequence length="110" mass="12151">MPQPRRGAYKPKQSLTLPRSLALHVTSASDDLEWQGRALCAQTDPEAFFPEKGGSTAQAKAICRGCEVTAECREYALAHDERFGIWGGMSERDRRKVKRDNSNGNGRKAG</sequence>
<keyword evidence="10 11" id="KW-0804">Transcription</keyword>
<dbReference type="RefSeq" id="WP_100520493.1">
    <property type="nucleotide sequence ID" value="NZ_QXBN01000023.1"/>
</dbReference>
<dbReference type="PANTHER" id="PTHR38839:SF4">
    <property type="entry name" value="TRANSCRIPTIONAL REGULATOR WHIB"/>
    <property type="match status" value="1"/>
</dbReference>
<feature type="binding site" evidence="11">
    <location>
        <position position="63"/>
    </location>
    <ligand>
        <name>[4Fe-4S] cluster</name>
        <dbReference type="ChEBI" id="CHEBI:49883"/>
    </ligand>
</feature>
<evidence type="ECO:0000313" key="14">
    <source>
        <dbReference type="EMBL" id="RIT32722.1"/>
    </source>
</evidence>
<accession>A0ABD7HI47</accession>
<evidence type="ECO:0000256" key="2">
    <source>
        <dbReference type="ARBA" id="ARBA00006597"/>
    </source>
</evidence>
<keyword evidence="6 11" id="KW-0411">Iron-sulfur</keyword>
<evidence type="ECO:0000256" key="7">
    <source>
        <dbReference type="ARBA" id="ARBA00023015"/>
    </source>
</evidence>
<comment type="PTM">
    <text evidence="11">The Fe-S cluster can be nitrosylated by nitric oxide (NO).</text>
</comment>
<keyword evidence="4 11" id="KW-0479">Metal-binding</keyword>
<reference evidence="14 15" key="1">
    <citation type="submission" date="2018-08" db="EMBL/GenBank/DDBJ databases">
        <title>Linezolid Resistance in Mycobacterium abscessus: MIC Distribution and Comprehensive Investigation of Resistance Mechanisms.</title>
        <authorList>
            <person name="Ye M."/>
            <person name="Xu L."/>
            <person name="Zou Y."/>
            <person name="Li B."/>
            <person name="Guo Q."/>
            <person name="Zhang Y."/>
            <person name="Zhan M."/>
            <person name="Xu B."/>
            <person name="Yu F."/>
            <person name="Zhang Z."/>
            <person name="Chu H."/>
        </authorList>
    </citation>
    <scope>NUCLEOTIDE SEQUENCE [LARGE SCALE GENOMIC DNA]</scope>
    <source>
        <strain evidence="14 15">G143</strain>
    </source>
</reference>
<feature type="domain" description="4Fe-4S Wbl-type" evidence="13">
    <location>
        <begin position="39"/>
        <end position="96"/>
    </location>
</feature>
<evidence type="ECO:0000256" key="3">
    <source>
        <dbReference type="ARBA" id="ARBA00022485"/>
    </source>
</evidence>
<dbReference type="PANTHER" id="PTHR38839">
    <property type="entry name" value="TRANSCRIPTIONAL REGULATOR WHID-RELATED"/>
    <property type="match status" value="1"/>
</dbReference>
<comment type="subcellular location">
    <subcellularLocation>
        <location evidence="1 11">Cytoplasm</location>
    </subcellularLocation>
</comment>
<dbReference type="InterPro" id="IPR034768">
    <property type="entry name" value="4FE4S_WBL"/>
</dbReference>
<dbReference type="HAMAP" id="MF_01479">
    <property type="entry name" value="WhiB"/>
    <property type="match status" value="1"/>
</dbReference>
<keyword evidence="9 11" id="KW-1015">Disulfide bond</keyword>
<dbReference type="PROSITE" id="PS51674">
    <property type="entry name" value="4FE4S_WBL"/>
    <property type="match status" value="1"/>
</dbReference>
<comment type="function">
    <text evidence="11">Acts as a transcriptional regulator. Probably redox-responsive. The apo- but not holo-form probably binds DNA.</text>
</comment>
<dbReference type="GO" id="GO:0035731">
    <property type="term" value="F:dinitrosyl-iron complex binding"/>
    <property type="evidence" value="ECO:0007669"/>
    <property type="project" value="UniProtKB-UniRule"/>
</dbReference>
<comment type="PTM">
    <text evidence="11">Upon Fe-S cluster removal intramolecular disulfide bonds are formed.</text>
</comment>
<evidence type="ECO:0000256" key="12">
    <source>
        <dbReference type="SAM" id="MobiDB-lite"/>
    </source>
</evidence>
<gene>
    <name evidence="11" type="primary">whiB</name>
    <name evidence="14" type="ORF">D2E76_23205</name>
</gene>